<sequence>KPQALARQVFVNETLPKSKLVRPLQKYVTNKTVSSCGKLFFCIGYIPEFETINPVVSALPML</sequence>
<organism evidence="1 2">
    <name type="scientific">Ambispora gerdemannii</name>
    <dbReference type="NCBI Taxonomy" id="144530"/>
    <lineage>
        <taxon>Eukaryota</taxon>
        <taxon>Fungi</taxon>
        <taxon>Fungi incertae sedis</taxon>
        <taxon>Mucoromycota</taxon>
        <taxon>Glomeromycotina</taxon>
        <taxon>Glomeromycetes</taxon>
        <taxon>Archaeosporales</taxon>
        <taxon>Ambisporaceae</taxon>
        <taxon>Ambispora</taxon>
    </lineage>
</organism>
<reference evidence="1" key="1">
    <citation type="submission" date="2021-06" db="EMBL/GenBank/DDBJ databases">
        <authorList>
            <person name="Kallberg Y."/>
            <person name="Tangrot J."/>
            <person name="Rosling A."/>
        </authorList>
    </citation>
    <scope>NUCLEOTIDE SEQUENCE</scope>
    <source>
        <strain evidence="1">MT106</strain>
    </source>
</reference>
<accession>A0A9N8V2X8</accession>
<name>A0A9N8V2X8_9GLOM</name>
<comment type="caution">
    <text evidence="1">The sequence shown here is derived from an EMBL/GenBank/DDBJ whole genome shotgun (WGS) entry which is preliminary data.</text>
</comment>
<evidence type="ECO:0000313" key="1">
    <source>
        <dbReference type="EMBL" id="CAG8434700.1"/>
    </source>
</evidence>
<feature type="non-terminal residue" evidence="1">
    <location>
        <position position="1"/>
    </location>
</feature>
<dbReference type="AlphaFoldDB" id="A0A9N8V2X8"/>
<dbReference type="EMBL" id="CAJVPL010000019">
    <property type="protein sequence ID" value="CAG8434700.1"/>
    <property type="molecule type" value="Genomic_DNA"/>
</dbReference>
<protein>
    <submittedName>
        <fullName evidence="1">12386_t:CDS:1</fullName>
    </submittedName>
</protein>
<proteinExistence type="predicted"/>
<dbReference type="Proteomes" id="UP000789831">
    <property type="component" value="Unassembled WGS sequence"/>
</dbReference>
<gene>
    <name evidence="1" type="ORF">AGERDE_LOCUS401</name>
</gene>
<keyword evidence="2" id="KW-1185">Reference proteome</keyword>
<evidence type="ECO:0000313" key="2">
    <source>
        <dbReference type="Proteomes" id="UP000789831"/>
    </source>
</evidence>